<evidence type="ECO:0000313" key="14">
    <source>
        <dbReference type="Proteomes" id="UP000320811"/>
    </source>
</evidence>
<dbReference type="InterPro" id="IPR000531">
    <property type="entry name" value="Beta-barrel_TonB"/>
</dbReference>
<dbReference type="PANTHER" id="PTHR30069:SF42">
    <property type="entry name" value="FERRIC AEROBACTIN RECEPTOR"/>
    <property type="match status" value="1"/>
</dbReference>
<evidence type="ECO:0000256" key="9">
    <source>
        <dbReference type="RuleBase" id="RU003357"/>
    </source>
</evidence>
<feature type="signal peptide" evidence="10">
    <location>
        <begin position="1"/>
        <end position="20"/>
    </location>
</feature>
<dbReference type="Gene3D" id="2.40.170.20">
    <property type="entry name" value="TonB-dependent receptor, beta-barrel domain"/>
    <property type="match status" value="1"/>
</dbReference>
<dbReference type="GO" id="GO:0044718">
    <property type="term" value="P:siderophore transmembrane transport"/>
    <property type="evidence" value="ECO:0007669"/>
    <property type="project" value="TreeGrafter"/>
</dbReference>
<dbReference type="AlphaFoldDB" id="A0A561PH50"/>
<keyword evidence="6 8" id="KW-0472">Membrane</keyword>
<evidence type="ECO:0000259" key="12">
    <source>
        <dbReference type="Pfam" id="PF07715"/>
    </source>
</evidence>
<keyword evidence="5 9" id="KW-0798">TonB box</keyword>
<keyword evidence="3 8" id="KW-1134">Transmembrane beta strand</keyword>
<dbReference type="SUPFAM" id="SSF56935">
    <property type="entry name" value="Porins"/>
    <property type="match status" value="1"/>
</dbReference>
<evidence type="ECO:0000256" key="1">
    <source>
        <dbReference type="ARBA" id="ARBA00004571"/>
    </source>
</evidence>
<comment type="similarity">
    <text evidence="8 9">Belongs to the TonB-dependent receptor family.</text>
</comment>
<evidence type="ECO:0000256" key="2">
    <source>
        <dbReference type="ARBA" id="ARBA00022448"/>
    </source>
</evidence>
<dbReference type="InterPro" id="IPR012910">
    <property type="entry name" value="Plug_dom"/>
</dbReference>
<dbReference type="RefSeq" id="WP_145672552.1">
    <property type="nucleotide sequence ID" value="NZ_VIWO01000007.1"/>
</dbReference>
<reference evidence="13 14" key="1">
    <citation type="submission" date="2019-06" db="EMBL/GenBank/DDBJ databases">
        <title>Sorghum-associated microbial communities from plants grown in Nebraska, USA.</title>
        <authorList>
            <person name="Schachtman D."/>
        </authorList>
    </citation>
    <scope>NUCLEOTIDE SEQUENCE [LARGE SCALE GENOMIC DNA]</scope>
    <source>
        <strain evidence="13 14">1209</strain>
    </source>
</reference>
<dbReference type="PANTHER" id="PTHR30069">
    <property type="entry name" value="TONB-DEPENDENT OUTER MEMBRANE RECEPTOR"/>
    <property type="match status" value="1"/>
</dbReference>
<dbReference type="SUPFAM" id="SSF49452">
    <property type="entry name" value="Starch-binding domain-like"/>
    <property type="match status" value="1"/>
</dbReference>
<dbReference type="CDD" id="cd01347">
    <property type="entry name" value="ligand_gated_channel"/>
    <property type="match status" value="1"/>
</dbReference>
<organism evidence="13 14">
    <name type="scientific">Chitinophaga polysaccharea</name>
    <dbReference type="NCBI Taxonomy" id="1293035"/>
    <lineage>
        <taxon>Bacteria</taxon>
        <taxon>Pseudomonadati</taxon>
        <taxon>Bacteroidota</taxon>
        <taxon>Chitinophagia</taxon>
        <taxon>Chitinophagales</taxon>
        <taxon>Chitinophagaceae</taxon>
        <taxon>Chitinophaga</taxon>
    </lineage>
</organism>
<dbReference type="PROSITE" id="PS52016">
    <property type="entry name" value="TONB_DEPENDENT_REC_3"/>
    <property type="match status" value="1"/>
</dbReference>
<keyword evidence="14" id="KW-1185">Reference proteome</keyword>
<dbReference type="InterPro" id="IPR037066">
    <property type="entry name" value="Plug_dom_sf"/>
</dbReference>
<sequence>MTKKILFLGITAIMATLQLAAQKIQGTVKDTAQTAIPMLRIYLAGTQKHALTNTNGSFTLNDVKPGTYQLLATGTGYKTLEQNITIQDSITTLHLTIQPSDVGLNEVVVTASRNKETLGTVPSSITIISGKQLREQSTITTDINQLLSMNVPGLTLGTNTSTNKGQTLRGRGMLIMIDGIPQSTPLRNGDKDIRSIDVSVIERVEVIKGSTAIYGNGADGGIINFITIKANTNQRFSGSTDISGNGSLTHPSGSLGGRISQNFTGKINKFDYVVSGTYEKTGVNKDANGEVIAPFQSLSQNKNVNAFAKLGYDINTDNRVEVMYNYYRSMQYSTYVNNGGKFGVSPIIGIPGTSPGDRQGTPYNHNAALNYTNKNIFKNTSLGVNLYYQDFYTVFEYSDFYAPPGNSAISSRKMGARVNFNTIFNFHPNLFGDVTWGVDILNDKTSQPLTDGRSFVPEMNMKNYAPYAQLKTYLFKDFLLKAGVRYENISLHIPDYTTIKFGNYAGGVFVKGGNLPYEALVFNAGLRYTKFPAFNPFVSYSQSFSLYDLGRTLRLAKAVSNGTTSINTIETKAIITNNYEAGFNSSIGKFNASGSYFISTSSLGTSLKDVNGVAVPERAPERVEGFELTAGYQFLPNLSANTAYAHVEGKKDVNGIHTYLPTTRISPDKLTVNVSYSPLKSWDLGVYYIYSGIRKRFDPNPNTKEYDLGNGPVSDFYLVNFYTGYRFNKNMSVRLGVDNLLNADYYPVMSQARVRTDSYIKGSGARMNIGFKYGF</sequence>
<feature type="chain" id="PRO_5021899085" evidence="10">
    <location>
        <begin position="21"/>
        <end position="775"/>
    </location>
</feature>
<dbReference type="OrthoDB" id="8670144at2"/>
<dbReference type="GO" id="GO:0015344">
    <property type="term" value="F:siderophore uptake transmembrane transporter activity"/>
    <property type="evidence" value="ECO:0007669"/>
    <property type="project" value="TreeGrafter"/>
</dbReference>
<dbReference type="Proteomes" id="UP000320811">
    <property type="component" value="Unassembled WGS sequence"/>
</dbReference>
<keyword evidence="7 8" id="KW-0998">Cell outer membrane</keyword>
<dbReference type="InterPro" id="IPR013784">
    <property type="entry name" value="Carb-bd-like_fold"/>
</dbReference>
<name>A0A561PH50_9BACT</name>
<evidence type="ECO:0000256" key="4">
    <source>
        <dbReference type="ARBA" id="ARBA00022692"/>
    </source>
</evidence>
<evidence type="ECO:0000256" key="7">
    <source>
        <dbReference type="ARBA" id="ARBA00023237"/>
    </source>
</evidence>
<feature type="domain" description="TonB-dependent receptor plug" evidence="12">
    <location>
        <begin position="120"/>
        <end position="222"/>
    </location>
</feature>
<dbReference type="GO" id="GO:0030246">
    <property type="term" value="F:carbohydrate binding"/>
    <property type="evidence" value="ECO:0007669"/>
    <property type="project" value="InterPro"/>
</dbReference>
<evidence type="ECO:0000256" key="10">
    <source>
        <dbReference type="SAM" id="SignalP"/>
    </source>
</evidence>
<dbReference type="InterPro" id="IPR036942">
    <property type="entry name" value="Beta-barrel_TonB_sf"/>
</dbReference>
<evidence type="ECO:0000256" key="6">
    <source>
        <dbReference type="ARBA" id="ARBA00023136"/>
    </source>
</evidence>
<comment type="subcellular location">
    <subcellularLocation>
        <location evidence="1 8">Cell outer membrane</location>
        <topology evidence="1 8">Multi-pass membrane protein</topology>
    </subcellularLocation>
</comment>
<feature type="domain" description="TonB-dependent receptor-like beta-barrel" evidence="11">
    <location>
        <begin position="324"/>
        <end position="740"/>
    </location>
</feature>
<dbReference type="Pfam" id="PF07715">
    <property type="entry name" value="Plug"/>
    <property type="match status" value="1"/>
</dbReference>
<dbReference type="InterPro" id="IPR039426">
    <property type="entry name" value="TonB-dep_rcpt-like"/>
</dbReference>
<evidence type="ECO:0000256" key="8">
    <source>
        <dbReference type="PROSITE-ProRule" id="PRU01360"/>
    </source>
</evidence>
<dbReference type="Pfam" id="PF13715">
    <property type="entry name" value="CarbopepD_reg_2"/>
    <property type="match status" value="1"/>
</dbReference>
<dbReference type="GO" id="GO:0009279">
    <property type="term" value="C:cell outer membrane"/>
    <property type="evidence" value="ECO:0007669"/>
    <property type="project" value="UniProtKB-SubCell"/>
</dbReference>
<dbReference type="Gene3D" id="2.170.130.10">
    <property type="entry name" value="TonB-dependent receptor, plug domain"/>
    <property type="match status" value="1"/>
</dbReference>
<dbReference type="Pfam" id="PF00593">
    <property type="entry name" value="TonB_dep_Rec_b-barrel"/>
    <property type="match status" value="1"/>
</dbReference>
<gene>
    <name evidence="13" type="ORF">FHW36_107351</name>
</gene>
<comment type="caution">
    <text evidence="13">The sequence shown here is derived from an EMBL/GenBank/DDBJ whole genome shotgun (WGS) entry which is preliminary data.</text>
</comment>
<evidence type="ECO:0000259" key="11">
    <source>
        <dbReference type="Pfam" id="PF00593"/>
    </source>
</evidence>
<protein>
    <submittedName>
        <fullName evidence="13">Iron complex outermembrane receptor protein</fullName>
    </submittedName>
</protein>
<keyword evidence="10" id="KW-0732">Signal</keyword>
<keyword evidence="13" id="KW-0675">Receptor</keyword>
<evidence type="ECO:0000256" key="5">
    <source>
        <dbReference type="ARBA" id="ARBA00023077"/>
    </source>
</evidence>
<evidence type="ECO:0000313" key="13">
    <source>
        <dbReference type="EMBL" id="TWF37415.1"/>
    </source>
</evidence>
<keyword evidence="2 8" id="KW-0813">Transport</keyword>
<dbReference type="Gene3D" id="2.60.40.1120">
    <property type="entry name" value="Carboxypeptidase-like, regulatory domain"/>
    <property type="match status" value="1"/>
</dbReference>
<keyword evidence="4 8" id="KW-0812">Transmembrane</keyword>
<proteinExistence type="inferred from homology"/>
<accession>A0A561PH50</accession>
<evidence type="ECO:0000256" key="3">
    <source>
        <dbReference type="ARBA" id="ARBA00022452"/>
    </source>
</evidence>
<dbReference type="EMBL" id="VIWO01000007">
    <property type="protein sequence ID" value="TWF37415.1"/>
    <property type="molecule type" value="Genomic_DNA"/>
</dbReference>